<comment type="caution">
    <text evidence="1">The sequence shown here is derived from an EMBL/GenBank/DDBJ whole genome shotgun (WGS) entry which is preliminary data.</text>
</comment>
<sequence length="210" mass="23864">MGYTVIERVVQSSQRKTKQSKGMVVSVISRGKDAKRKVAPTGQISRKNGMVLQRENHVQQTAHVEEYLNTITPQSSTDRASDEESLHDLPRELDYSNAHIRLKEPGKLENKAEYKEKTTSLEGLSYPKAKRSSEWNWTRRSATVPQRRIYQLQRKGRRYVTTDNSIIGLVMPCYRKGETSVKSSIPCSYGGRALVMKGAEEVENAKANYK</sequence>
<dbReference type="EMBL" id="AMZH03002848">
    <property type="protein sequence ID" value="RRT74207.1"/>
    <property type="molecule type" value="Genomic_DNA"/>
</dbReference>
<reference evidence="1 2" key="1">
    <citation type="journal article" date="2014" name="Agronomy (Basel)">
        <title>A Draft Genome Sequence for Ensete ventricosum, the Drought-Tolerant Tree Against Hunger.</title>
        <authorList>
            <person name="Harrison J."/>
            <person name="Moore K.A."/>
            <person name="Paszkiewicz K."/>
            <person name="Jones T."/>
            <person name="Grant M."/>
            <person name="Ambacheew D."/>
            <person name="Muzemil S."/>
            <person name="Studholme D.J."/>
        </authorList>
    </citation>
    <scope>NUCLEOTIDE SEQUENCE [LARGE SCALE GENOMIC DNA]</scope>
</reference>
<organism evidence="1 2">
    <name type="scientific">Ensete ventricosum</name>
    <name type="common">Abyssinian banana</name>
    <name type="synonym">Musa ensete</name>
    <dbReference type="NCBI Taxonomy" id="4639"/>
    <lineage>
        <taxon>Eukaryota</taxon>
        <taxon>Viridiplantae</taxon>
        <taxon>Streptophyta</taxon>
        <taxon>Embryophyta</taxon>
        <taxon>Tracheophyta</taxon>
        <taxon>Spermatophyta</taxon>
        <taxon>Magnoliopsida</taxon>
        <taxon>Liliopsida</taxon>
        <taxon>Zingiberales</taxon>
        <taxon>Musaceae</taxon>
        <taxon>Ensete</taxon>
    </lineage>
</organism>
<evidence type="ECO:0000313" key="2">
    <source>
        <dbReference type="Proteomes" id="UP000287651"/>
    </source>
</evidence>
<protein>
    <submittedName>
        <fullName evidence="1">Uncharacterized protein</fullName>
    </submittedName>
</protein>
<proteinExistence type="predicted"/>
<dbReference type="AlphaFoldDB" id="A0A427AD68"/>
<evidence type="ECO:0000313" key="1">
    <source>
        <dbReference type="EMBL" id="RRT74207.1"/>
    </source>
</evidence>
<gene>
    <name evidence="1" type="ORF">B296_00032574</name>
</gene>
<name>A0A427AD68_ENSVE</name>
<accession>A0A427AD68</accession>
<dbReference type="Proteomes" id="UP000287651">
    <property type="component" value="Unassembled WGS sequence"/>
</dbReference>